<dbReference type="InterPro" id="IPR018114">
    <property type="entry name" value="TRYPSIN_HIS"/>
</dbReference>
<dbReference type="InterPro" id="IPR033116">
    <property type="entry name" value="TRYPSIN_SER"/>
</dbReference>
<reference evidence="6 7" key="1">
    <citation type="submission" date="2021-01" db="EMBL/GenBank/DDBJ databases">
        <title>Whole genome shotgun sequence of Actinoplanes deccanensis NBRC 13994.</title>
        <authorList>
            <person name="Komaki H."/>
            <person name="Tamura T."/>
        </authorList>
    </citation>
    <scope>NUCLEOTIDE SEQUENCE [LARGE SCALE GENOMIC DNA]</scope>
    <source>
        <strain evidence="6 7">NBRC 13994</strain>
    </source>
</reference>
<evidence type="ECO:0000256" key="3">
    <source>
        <dbReference type="RuleBase" id="RU363034"/>
    </source>
</evidence>
<dbReference type="PROSITE" id="PS00135">
    <property type="entry name" value="TRYPSIN_SER"/>
    <property type="match status" value="1"/>
</dbReference>
<dbReference type="SUPFAM" id="SSF50494">
    <property type="entry name" value="Trypsin-like serine proteases"/>
    <property type="match status" value="1"/>
</dbReference>
<dbReference type="InterPro" id="IPR001254">
    <property type="entry name" value="Trypsin_dom"/>
</dbReference>
<dbReference type="PROSITE" id="PS50240">
    <property type="entry name" value="TRYPSIN_DOM"/>
    <property type="match status" value="1"/>
</dbReference>
<keyword evidence="3" id="KW-0720">Serine protease</keyword>
<sequence length="270" mass="28315">MRRLFILCATLIALLTATSGPAQAITNGQPDNGRHPYVGLAIFDTVVNGVATPTWRCSGTLLSPTVFLTAGHCTDGAVRARVWFADNVQTNAEYPYGGLTSYEGTPYTYPGYCDSPCGPGLPSFAQYDVGIIVLSEPVPASVVSTYGRLPSPGLVDTLATGTPVDLVGYGVQQQNRGNGPPSWTGVRIRMYAPTEVVSGNFTHSDLFLKVRANPGGGSGGTCFGDSGGPILLGNTVLAVNSYVTNSNCAGVTYAQRVDLAPILAWIRSFL</sequence>
<dbReference type="RefSeq" id="WP_203765702.1">
    <property type="nucleotide sequence ID" value="NZ_BAAABO010000019.1"/>
</dbReference>
<dbReference type="InterPro" id="IPR001314">
    <property type="entry name" value="Peptidase_S1A"/>
</dbReference>
<evidence type="ECO:0000313" key="6">
    <source>
        <dbReference type="EMBL" id="GID75401.1"/>
    </source>
</evidence>
<dbReference type="SMART" id="SM00020">
    <property type="entry name" value="Tryp_SPc"/>
    <property type="match status" value="1"/>
</dbReference>
<feature type="signal peptide" evidence="4">
    <location>
        <begin position="1"/>
        <end position="24"/>
    </location>
</feature>
<evidence type="ECO:0000256" key="2">
    <source>
        <dbReference type="ARBA" id="ARBA00023157"/>
    </source>
</evidence>
<protein>
    <recommendedName>
        <fullName evidence="5">Peptidase S1 domain-containing protein</fullName>
    </recommendedName>
</protein>
<dbReference type="PANTHER" id="PTHR24276:SF98">
    <property type="entry name" value="FI18310P1-RELATED"/>
    <property type="match status" value="1"/>
</dbReference>
<evidence type="ECO:0000313" key="7">
    <source>
        <dbReference type="Proteomes" id="UP000609879"/>
    </source>
</evidence>
<name>A0ABQ3Y5X8_9ACTN</name>
<keyword evidence="3" id="KW-0378">Hydrolase</keyword>
<dbReference type="Pfam" id="PF00089">
    <property type="entry name" value="Trypsin"/>
    <property type="match status" value="1"/>
</dbReference>
<dbReference type="InterPro" id="IPR050430">
    <property type="entry name" value="Peptidase_S1"/>
</dbReference>
<dbReference type="InterPro" id="IPR009003">
    <property type="entry name" value="Peptidase_S1_PA"/>
</dbReference>
<dbReference type="EMBL" id="BOMI01000077">
    <property type="protein sequence ID" value="GID75401.1"/>
    <property type="molecule type" value="Genomic_DNA"/>
</dbReference>
<proteinExistence type="inferred from homology"/>
<gene>
    <name evidence="6" type="ORF">Ade02nite_40420</name>
</gene>
<dbReference type="Proteomes" id="UP000609879">
    <property type="component" value="Unassembled WGS sequence"/>
</dbReference>
<dbReference type="PANTHER" id="PTHR24276">
    <property type="entry name" value="POLYSERASE-RELATED"/>
    <property type="match status" value="1"/>
</dbReference>
<keyword evidence="7" id="KW-1185">Reference proteome</keyword>
<keyword evidence="2" id="KW-1015">Disulfide bond</keyword>
<comment type="caution">
    <text evidence="6">The sequence shown here is derived from an EMBL/GenBank/DDBJ whole genome shotgun (WGS) entry which is preliminary data.</text>
</comment>
<dbReference type="InterPro" id="IPR043504">
    <property type="entry name" value="Peptidase_S1_PA_chymotrypsin"/>
</dbReference>
<keyword evidence="4" id="KW-0732">Signal</keyword>
<feature type="domain" description="Peptidase S1" evidence="5">
    <location>
        <begin position="25"/>
        <end position="270"/>
    </location>
</feature>
<evidence type="ECO:0000256" key="1">
    <source>
        <dbReference type="ARBA" id="ARBA00007664"/>
    </source>
</evidence>
<organism evidence="6 7">
    <name type="scientific">Paractinoplanes deccanensis</name>
    <dbReference type="NCBI Taxonomy" id="113561"/>
    <lineage>
        <taxon>Bacteria</taxon>
        <taxon>Bacillati</taxon>
        <taxon>Actinomycetota</taxon>
        <taxon>Actinomycetes</taxon>
        <taxon>Micromonosporales</taxon>
        <taxon>Micromonosporaceae</taxon>
        <taxon>Paractinoplanes</taxon>
    </lineage>
</organism>
<dbReference type="Gene3D" id="2.40.10.10">
    <property type="entry name" value="Trypsin-like serine proteases"/>
    <property type="match status" value="1"/>
</dbReference>
<dbReference type="PROSITE" id="PS00134">
    <property type="entry name" value="TRYPSIN_HIS"/>
    <property type="match status" value="1"/>
</dbReference>
<accession>A0ABQ3Y5X8</accession>
<evidence type="ECO:0000256" key="4">
    <source>
        <dbReference type="SAM" id="SignalP"/>
    </source>
</evidence>
<dbReference type="PRINTS" id="PR00722">
    <property type="entry name" value="CHYMOTRYPSIN"/>
</dbReference>
<evidence type="ECO:0000259" key="5">
    <source>
        <dbReference type="PROSITE" id="PS50240"/>
    </source>
</evidence>
<feature type="chain" id="PRO_5046691031" description="Peptidase S1 domain-containing protein" evidence="4">
    <location>
        <begin position="25"/>
        <end position="270"/>
    </location>
</feature>
<comment type="similarity">
    <text evidence="1">Belongs to the peptidase S1 family.</text>
</comment>
<keyword evidence="3" id="KW-0645">Protease</keyword>